<evidence type="ECO:0000313" key="2">
    <source>
        <dbReference type="EMBL" id="GAL35515.1"/>
    </source>
</evidence>
<keyword evidence="3" id="KW-1185">Reference proteome</keyword>
<feature type="domain" description="Glycosyl hydrolase family 4 C-terminal" evidence="1">
    <location>
        <begin position="1"/>
        <end position="34"/>
    </location>
</feature>
<dbReference type="EC" id="3.2.1.122" evidence="2"/>
<reference evidence="2 3" key="2">
    <citation type="submission" date="2014-09" db="EMBL/GenBank/DDBJ databases">
        <authorList>
            <consortium name="NBRP consortium"/>
            <person name="Sawabe T."/>
            <person name="Meirelles P."/>
            <person name="Nakanishi M."/>
            <person name="Sayaka M."/>
            <person name="Hattori M."/>
            <person name="Ohkuma M."/>
        </authorList>
    </citation>
    <scope>NUCLEOTIDE SEQUENCE [LARGE SCALE GENOMIC DNA]</scope>
    <source>
        <strain evidence="2 3">JCM 19240</strain>
    </source>
</reference>
<dbReference type="SUPFAM" id="SSF56327">
    <property type="entry name" value="LDH C-terminal domain-like"/>
    <property type="match status" value="1"/>
</dbReference>
<dbReference type="InterPro" id="IPR015955">
    <property type="entry name" value="Lactate_DH/Glyco_Ohase_4_C"/>
</dbReference>
<dbReference type="Gene3D" id="3.90.110.10">
    <property type="entry name" value="Lactate dehydrogenase/glycoside hydrolase, family 4, C-terminal"/>
    <property type="match status" value="1"/>
</dbReference>
<dbReference type="InterPro" id="IPR022616">
    <property type="entry name" value="Glyco_hydro_4_C"/>
</dbReference>
<keyword evidence="2" id="KW-0378">Hydrolase</keyword>
<proteinExistence type="predicted"/>
<reference evidence="2 3" key="1">
    <citation type="submission" date="2014-09" db="EMBL/GenBank/DDBJ databases">
        <title>Vibrio maritimus JCM 19240. (C210) whole genome shotgun sequence.</title>
        <authorList>
            <person name="Sawabe T."/>
            <person name="Meirelles P."/>
            <person name="Nakanishi M."/>
            <person name="Sayaka M."/>
            <person name="Hattori M."/>
            <person name="Ohkuma M."/>
        </authorList>
    </citation>
    <scope>NUCLEOTIDE SEQUENCE [LARGE SCALE GENOMIC DNA]</scope>
    <source>
        <strain evidence="2 3">JCM 19240</strain>
    </source>
</reference>
<comment type="caution">
    <text evidence="2">The sequence shown here is derived from an EMBL/GenBank/DDBJ whole genome shotgun (WGS) entry which is preliminary data.</text>
</comment>
<name>A0A090T6C5_9VIBR</name>
<gene>
    <name evidence="2" type="ORF">JCM19240_362</name>
</gene>
<dbReference type="Pfam" id="PF11975">
    <property type="entry name" value="Glyco_hydro_4C"/>
    <property type="match status" value="1"/>
</dbReference>
<keyword evidence="2" id="KW-0326">Glycosidase</keyword>
<accession>A0A090T6C5</accession>
<evidence type="ECO:0000259" key="1">
    <source>
        <dbReference type="Pfam" id="PF11975"/>
    </source>
</evidence>
<sequence>MIESQLGYEKLVVDAWYEGSKQKLINALTLNRTVVNVPKAKAIVEEILEENRSYLPQFNK</sequence>
<evidence type="ECO:0000313" key="3">
    <source>
        <dbReference type="Proteomes" id="UP000029224"/>
    </source>
</evidence>
<dbReference type="GO" id="GO:0016616">
    <property type="term" value="F:oxidoreductase activity, acting on the CH-OH group of donors, NAD or NADP as acceptor"/>
    <property type="evidence" value="ECO:0007669"/>
    <property type="project" value="InterPro"/>
</dbReference>
<dbReference type="AlphaFoldDB" id="A0A090T6C5"/>
<dbReference type="GO" id="GO:0050081">
    <property type="term" value="F:maltose-6'-phosphate glucosidase activity"/>
    <property type="evidence" value="ECO:0007669"/>
    <property type="project" value="UniProtKB-EC"/>
</dbReference>
<protein>
    <submittedName>
        <fullName evidence="2">Maltose-6'-phosphate glucosidase</fullName>
        <ecNumber evidence="2">3.2.1.122</ecNumber>
    </submittedName>
</protein>
<dbReference type="EMBL" id="BBMT01000007">
    <property type="protein sequence ID" value="GAL35515.1"/>
    <property type="molecule type" value="Genomic_DNA"/>
</dbReference>
<organism evidence="2 3">
    <name type="scientific">Vibrio maritimus</name>
    <dbReference type="NCBI Taxonomy" id="990268"/>
    <lineage>
        <taxon>Bacteria</taxon>
        <taxon>Pseudomonadati</taxon>
        <taxon>Pseudomonadota</taxon>
        <taxon>Gammaproteobacteria</taxon>
        <taxon>Vibrionales</taxon>
        <taxon>Vibrionaceae</taxon>
        <taxon>Vibrio</taxon>
    </lineage>
</organism>
<dbReference type="Proteomes" id="UP000029224">
    <property type="component" value="Unassembled WGS sequence"/>
</dbReference>